<name>A0A9N9FYZ0_FUNMO</name>
<dbReference type="EMBL" id="CAJVPP010001660">
    <property type="protein sequence ID" value="CAG8567212.1"/>
    <property type="molecule type" value="Genomic_DNA"/>
</dbReference>
<evidence type="ECO:0000313" key="2">
    <source>
        <dbReference type="Proteomes" id="UP000789375"/>
    </source>
</evidence>
<accession>A0A9N9FYZ0</accession>
<evidence type="ECO:0000313" key="1">
    <source>
        <dbReference type="EMBL" id="CAG8567212.1"/>
    </source>
</evidence>
<organism evidence="1 2">
    <name type="scientific">Funneliformis mosseae</name>
    <name type="common">Endomycorrhizal fungus</name>
    <name type="synonym">Glomus mosseae</name>
    <dbReference type="NCBI Taxonomy" id="27381"/>
    <lineage>
        <taxon>Eukaryota</taxon>
        <taxon>Fungi</taxon>
        <taxon>Fungi incertae sedis</taxon>
        <taxon>Mucoromycota</taxon>
        <taxon>Glomeromycotina</taxon>
        <taxon>Glomeromycetes</taxon>
        <taxon>Glomerales</taxon>
        <taxon>Glomeraceae</taxon>
        <taxon>Funneliformis</taxon>
    </lineage>
</organism>
<keyword evidence="2" id="KW-1185">Reference proteome</keyword>
<gene>
    <name evidence="1" type="ORF">FMOSSE_LOCUS7267</name>
</gene>
<comment type="caution">
    <text evidence="1">The sequence shown here is derived from an EMBL/GenBank/DDBJ whole genome shotgun (WGS) entry which is preliminary data.</text>
</comment>
<protein>
    <submittedName>
        <fullName evidence="1">12229_t:CDS:1</fullName>
    </submittedName>
</protein>
<reference evidence="1" key="1">
    <citation type="submission" date="2021-06" db="EMBL/GenBank/DDBJ databases">
        <authorList>
            <person name="Kallberg Y."/>
            <person name="Tangrot J."/>
            <person name="Rosling A."/>
        </authorList>
    </citation>
    <scope>NUCLEOTIDE SEQUENCE</scope>
    <source>
        <strain evidence="1">87-6 pot B 2015</strain>
    </source>
</reference>
<dbReference type="AlphaFoldDB" id="A0A9N9FYZ0"/>
<sequence length="206" mass="23946">MKTTYTQEINKIIKDREKSNCTWKDIATELNELYPRANPYIAKLVKQHYVENLKNKHVEGPLSDKEKRIIDELGNNQNQFSPTKLVTELQKRTGKLRNLTSIKNYWYPKKIKEQKLAQAEIDQRKFAAEITEYSTANIDNIPAPPVLQPMHHPAPPNVLQPMHHPAPPNVLQPMYHPAPPDVLQPKPMHQPQFTFPDLTLFECDRK</sequence>
<proteinExistence type="predicted"/>
<dbReference type="Proteomes" id="UP000789375">
    <property type="component" value="Unassembled WGS sequence"/>
</dbReference>